<dbReference type="GO" id="GO:0016780">
    <property type="term" value="F:phosphotransferase activity, for other substituted phosphate groups"/>
    <property type="evidence" value="ECO:0007669"/>
    <property type="project" value="TreeGrafter"/>
</dbReference>
<evidence type="ECO:0000256" key="6">
    <source>
        <dbReference type="ARBA" id="ARBA00022989"/>
    </source>
</evidence>
<name>A0A7C1T491_9HYPH</name>
<accession>A0A7C1T491</accession>
<dbReference type="EMBL" id="DSKI01000404">
    <property type="protein sequence ID" value="HEB43586.1"/>
    <property type="molecule type" value="Genomic_DNA"/>
</dbReference>
<evidence type="ECO:0000256" key="1">
    <source>
        <dbReference type="ARBA" id="ARBA00004236"/>
    </source>
</evidence>
<evidence type="ECO:0000256" key="4">
    <source>
        <dbReference type="ARBA" id="ARBA00022679"/>
    </source>
</evidence>
<keyword evidence="5 9" id="KW-0812">Transmembrane</keyword>
<sequence>MSVYSNNFSERDARLASPPETVRRGAKRAFDIVCSLLLLLFLLPAFLLIAAALLLVDGGPVIFRHQRVGRGGRAFSCLKFRSMRKDADKVLAELLEKDPERRREWEESQKLKRDPRIHWLGKLLRITSLDELPQLFNILAGDMSIVGPRPIVSEELERYGQYAHCYLAMTPGLTGLWQVSRCPETTYEERVQFDVDYYNTCSMRTDITIIMKTIVVVLFAQNEV</sequence>
<evidence type="ECO:0000256" key="2">
    <source>
        <dbReference type="ARBA" id="ARBA00006464"/>
    </source>
</evidence>
<keyword evidence="7 9" id="KW-0472">Membrane</keyword>
<evidence type="ECO:0000256" key="7">
    <source>
        <dbReference type="ARBA" id="ARBA00023136"/>
    </source>
</evidence>
<evidence type="ECO:0000256" key="9">
    <source>
        <dbReference type="SAM" id="Phobius"/>
    </source>
</evidence>
<evidence type="ECO:0000256" key="3">
    <source>
        <dbReference type="ARBA" id="ARBA00022475"/>
    </source>
</evidence>
<keyword evidence="4 11" id="KW-0808">Transferase</keyword>
<dbReference type="PANTHER" id="PTHR30576:SF4">
    <property type="entry name" value="UNDECAPRENYL-PHOSPHATE GALACTOSE PHOSPHOTRANSFERASE"/>
    <property type="match status" value="1"/>
</dbReference>
<feature type="domain" description="Bacterial sugar transferase" evidence="10">
    <location>
        <begin position="27"/>
        <end position="218"/>
    </location>
</feature>
<keyword evidence="6 9" id="KW-1133">Transmembrane helix</keyword>
<dbReference type="GO" id="GO:0005886">
    <property type="term" value="C:plasma membrane"/>
    <property type="evidence" value="ECO:0007669"/>
    <property type="project" value="UniProtKB-SubCell"/>
</dbReference>
<protein>
    <submittedName>
        <fullName evidence="11">Sugar transferase</fullName>
    </submittedName>
</protein>
<organism evidence="11">
    <name type="scientific">Agrobacterium albertimagni</name>
    <dbReference type="NCBI Taxonomy" id="147266"/>
    <lineage>
        <taxon>Bacteria</taxon>
        <taxon>Pseudomonadati</taxon>
        <taxon>Pseudomonadota</taxon>
        <taxon>Alphaproteobacteria</taxon>
        <taxon>Hyphomicrobiales</taxon>
        <taxon>Rhizobiaceae</taxon>
        <taxon>Rhizobium/Agrobacterium group</taxon>
        <taxon>Agrobacterium</taxon>
    </lineage>
</organism>
<evidence type="ECO:0000256" key="8">
    <source>
        <dbReference type="ARBA" id="ARBA00023169"/>
    </source>
</evidence>
<keyword evidence="8" id="KW-0270">Exopolysaccharide synthesis</keyword>
<gene>
    <name evidence="11" type="ORF">ENP70_07790</name>
</gene>
<evidence type="ECO:0000313" key="11">
    <source>
        <dbReference type="EMBL" id="HEB43586.1"/>
    </source>
</evidence>
<dbReference type="AlphaFoldDB" id="A0A7C1T491"/>
<dbReference type="PANTHER" id="PTHR30576">
    <property type="entry name" value="COLANIC BIOSYNTHESIS UDP-GLUCOSE LIPID CARRIER TRANSFERASE"/>
    <property type="match status" value="1"/>
</dbReference>
<evidence type="ECO:0000256" key="5">
    <source>
        <dbReference type="ARBA" id="ARBA00022692"/>
    </source>
</evidence>
<dbReference type="Pfam" id="PF02397">
    <property type="entry name" value="Bac_transf"/>
    <property type="match status" value="1"/>
</dbReference>
<keyword evidence="3" id="KW-1003">Cell membrane</keyword>
<reference evidence="11" key="1">
    <citation type="journal article" date="2020" name="mSystems">
        <title>Genome- and Community-Level Interaction Insights into Carbon Utilization and Element Cycling Functions of Hydrothermarchaeota in Hydrothermal Sediment.</title>
        <authorList>
            <person name="Zhou Z."/>
            <person name="Liu Y."/>
            <person name="Xu W."/>
            <person name="Pan J."/>
            <person name="Luo Z.H."/>
            <person name="Li M."/>
        </authorList>
    </citation>
    <scope>NUCLEOTIDE SEQUENCE [LARGE SCALE GENOMIC DNA]</scope>
    <source>
        <strain evidence="11">SpSt-243</strain>
    </source>
</reference>
<dbReference type="GO" id="GO:0000271">
    <property type="term" value="P:polysaccharide biosynthetic process"/>
    <property type="evidence" value="ECO:0007669"/>
    <property type="project" value="UniProtKB-KW"/>
</dbReference>
<evidence type="ECO:0000259" key="10">
    <source>
        <dbReference type="Pfam" id="PF02397"/>
    </source>
</evidence>
<comment type="subcellular location">
    <subcellularLocation>
        <location evidence="1">Cell membrane</location>
    </subcellularLocation>
</comment>
<comment type="caution">
    <text evidence="11">The sequence shown here is derived from an EMBL/GenBank/DDBJ whole genome shotgun (WGS) entry which is preliminary data.</text>
</comment>
<comment type="similarity">
    <text evidence="2">Belongs to the bacterial sugar transferase family.</text>
</comment>
<dbReference type="InterPro" id="IPR003362">
    <property type="entry name" value="Bact_transf"/>
</dbReference>
<feature type="transmembrane region" description="Helical" evidence="9">
    <location>
        <begin position="32"/>
        <end position="56"/>
    </location>
</feature>
<proteinExistence type="inferred from homology"/>